<keyword evidence="2" id="KW-1185">Reference proteome</keyword>
<dbReference type="AlphaFoldDB" id="A0A840NVV6"/>
<organism evidence="1 2">
    <name type="scientific">Bartonella callosciuri</name>
    <dbReference type="NCBI Taxonomy" id="686223"/>
    <lineage>
        <taxon>Bacteria</taxon>
        <taxon>Pseudomonadati</taxon>
        <taxon>Pseudomonadota</taxon>
        <taxon>Alphaproteobacteria</taxon>
        <taxon>Hyphomicrobiales</taxon>
        <taxon>Bartonellaceae</taxon>
        <taxon>Bartonella</taxon>
    </lineage>
</organism>
<evidence type="ECO:0000313" key="1">
    <source>
        <dbReference type="EMBL" id="MBB5073399.1"/>
    </source>
</evidence>
<gene>
    <name evidence="1" type="ORF">HNQ69_000520</name>
</gene>
<sequence>MVQIPISLVLIMFPNMEAVPFATFEDALNLVKMGKLILL</sequence>
<dbReference type="Proteomes" id="UP000561417">
    <property type="component" value="Unassembled WGS sequence"/>
</dbReference>
<dbReference type="EMBL" id="JACHIM010000002">
    <property type="protein sequence ID" value="MBB5073399.1"/>
    <property type="molecule type" value="Genomic_DNA"/>
</dbReference>
<protein>
    <submittedName>
        <fullName evidence="1">Uncharacterized protein</fullName>
    </submittedName>
</protein>
<name>A0A840NVV6_9HYPH</name>
<evidence type="ECO:0000313" key="2">
    <source>
        <dbReference type="Proteomes" id="UP000561417"/>
    </source>
</evidence>
<comment type="caution">
    <text evidence="1">The sequence shown here is derived from an EMBL/GenBank/DDBJ whole genome shotgun (WGS) entry which is preliminary data.</text>
</comment>
<reference evidence="1 2" key="1">
    <citation type="submission" date="2020-08" db="EMBL/GenBank/DDBJ databases">
        <title>Genomic Encyclopedia of Type Strains, Phase IV (KMG-IV): sequencing the most valuable type-strain genomes for metagenomic binning, comparative biology and taxonomic classification.</title>
        <authorList>
            <person name="Goeker M."/>
        </authorList>
    </citation>
    <scope>NUCLEOTIDE SEQUENCE [LARGE SCALE GENOMIC DNA]</scope>
    <source>
        <strain evidence="1 2">DSM 28538</strain>
    </source>
</reference>
<proteinExistence type="predicted"/>
<accession>A0A840NVV6</accession>